<dbReference type="Proteomes" id="UP000297299">
    <property type="component" value="Unassembled WGS sequence"/>
</dbReference>
<accession>A0A4Y8CHP0</accession>
<evidence type="ECO:0000259" key="6">
    <source>
        <dbReference type="PROSITE" id="PS50263"/>
    </source>
</evidence>
<feature type="domain" description="CN hydrolase" evidence="6">
    <location>
        <begin position="8"/>
        <end position="302"/>
    </location>
</feature>
<comment type="catalytic activity">
    <reaction evidence="3">
        <text>a nitrile + 2 H2O = a carboxylate + NH4(+)</text>
        <dbReference type="Rhea" id="RHEA:21724"/>
        <dbReference type="ChEBI" id="CHEBI:15377"/>
        <dbReference type="ChEBI" id="CHEBI:18379"/>
        <dbReference type="ChEBI" id="CHEBI:28938"/>
        <dbReference type="ChEBI" id="CHEBI:29067"/>
        <dbReference type="EC" id="3.5.5.1"/>
    </reaction>
</comment>
<comment type="caution">
    <text evidence="7">The sequence shown here is derived from an EMBL/GenBank/DDBJ whole genome shotgun (WGS) entry which is preliminary data.</text>
</comment>
<dbReference type="PROSITE" id="PS50263">
    <property type="entry name" value="CN_HYDROLASE"/>
    <property type="match status" value="1"/>
</dbReference>
<feature type="active site" description="Proton acceptor" evidence="5">
    <location>
        <position position="48"/>
    </location>
</feature>
<gene>
    <name evidence="7" type="ORF">BOTCAL_0658g00050</name>
</gene>
<dbReference type="Pfam" id="PF00795">
    <property type="entry name" value="CN_hydrolase"/>
    <property type="match status" value="1"/>
</dbReference>
<evidence type="ECO:0000256" key="1">
    <source>
        <dbReference type="ARBA" id="ARBA00008129"/>
    </source>
</evidence>
<evidence type="ECO:0000256" key="3">
    <source>
        <dbReference type="ARBA" id="ARBA00036406"/>
    </source>
</evidence>
<sequence>MGHLERITKVAVTQAEPEWLDLEKAVEKTCRLIVEAATNGAKLITFPECWIPGYPAWIWYFINPASFKLRNQLTRTNFRTRPVDFELSTIYIKKSLKIDSPQMARICACAAKNNITVSIGFSENDNNSLYISQATIRNDGDIIMARRKLKPTHMERTTFGEASGNCLKNVAEVPGIGRIGALACWEHAQPLLKYNTILQKEDLHVAAWPPGFEHDGGLGLWSMSKDGTQNLSQTYAIESQAFVLHTTAVLTQKGIDRMNTSAGTLLNTPGGGSSAIFGPDGRKLSTDIPEATEGIIYADLHLDDILKCKTFIDVGGHYSRPDMLWLGVYYREKKHSRNRED</sequence>
<dbReference type="SUPFAM" id="SSF56317">
    <property type="entry name" value="Carbon-nitrogen hydrolase"/>
    <property type="match status" value="1"/>
</dbReference>
<dbReference type="PROSITE" id="PS00920">
    <property type="entry name" value="NITRIL_CHT_1"/>
    <property type="match status" value="1"/>
</dbReference>
<reference evidence="7 8" key="1">
    <citation type="submission" date="2017-11" db="EMBL/GenBank/DDBJ databases">
        <title>Comparative genomics of Botrytis spp.</title>
        <authorList>
            <person name="Valero-Jimenez C.A."/>
            <person name="Tapia P."/>
            <person name="Veloso J."/>
            <person name="Silva-Moreno E."/>
            <person name="Staats M."/>
            <person name="Valdes J.H."/>
            <person name="Van Kan J.A.L."/>
        </authorList>
    </citation>
    <scope>NUCLEOTIDE SEQUENCE [LARGE SCALE GENOMIC DNA]</scope>
    <source>
        <strain evidence="7 8">MUCL2830</strain>
    </source>
</reference>
<keyword evidence="2" id="KW-0378">Hydrolase</keyword>
<dbReference type="AlphaFoldDB" id="A0A4Y8CHP0"/>
<protein>
    <recommendedName>
        <fullName evidence="4">nitrilase</fullName>
        <ecNumber evidence="4">3.5.5.1</ecNumber>
    </recommendedName>
</protein>
<dbReference type="InterPro" id="IPR044149">
    <property type="entry name" value="Nitrilases_CHs"/>
</dbReference>
<evidence type="ECO:0000256" key="4">
    <source>
        <dbReference type="ARBA" id="ARBA00039045"/>
    </source>
</evidence>
<comment type="similarity">
    <text evidence="1">Belongs to the carbon-nitrogen hydrolase superfamily. Nitrilase family.</text>
</comment>
<dbReference type="InterPro" id="IPR000132">
    <property type="entry name" value="Nitrilase/CN_hydratase_CS"/>
</dbReference>
<dbReference type="Gene3D" id="3.60.110.10">
    <property type="entry name" value="Carbon-nitrogen hydrolase"/>
    <property type="match status" value="1"/>
</dbReference>
<keyword evidence="8" id="KW-1185">Reference proteome</keyword>
<dbReference type="CDD" id="cd07564">
    <property type="entry name" value="nitrilases_CHs"/>
    <property type="match status" value="1"/>
</dbReference>
<dbReference type="STRING" id="38488.A0A4Y8CHP0"/>
<organism evidence="7 8">
    <name type="scientific">Botryotinia calthae</name>
    <dbReference type="NCBI Taxonomy" id="38488"/>
    <lineage>
        <taxon>Eukaryota</taxon>
        <taxon>Fungi</taxon>
        <taxon>Dikarya</taxon>
        <taxon>Ascomycota</taxon>
        <taxon>Pezizomycotina</taxon>
        <taxon>Leotiomycetes</taxon>
        <taxon>Helotiales</taxon>
        <taxon>Sclerotiniaceae</taxon>
        <taxon>Botryotinia</taxon>
    </lineage>
</organism>
<dbReference type="OrthoDB" id="10250282at2759"/>
<dbReference type="InterPro" id="IPR003010">
    <property type="entry name" value="C-N_Hydrolase"/>
</dbReference>
<dbReference type="GO" id="GO:0000257">
    <property type="term" value="F:nitrilase activity"/>
    <property type="evidence" value="ECO:0007669"/>
    <property type="project" value="UniProtKB-EC"/>
</dbReference>
<dbReference type="EMBL" id="PHWZ01000655">
    <property type="protein sequence ID" value="TEY33885.1"/>
    <property type="molecule type" value="Genomic_DNA"/>
</dbReference>
<evidence type="ECO:0000313" key="8">
    <source>
        <dbReference type="Proteomes" id="UP000297299"/>
    </source>
</evidence>
<dbReference type="PANTHER" id="PTHR46044">
    <property type="entry name" value="NITRILASE"/>
    <property type="match status" value="1"/>
</dbReference>
<evidence type="ECO:0000256" key="5">
    <source>
        <dbReference type="PROSITE-ProRule" id="PRU10139"/>
    </source>
</evidence>
<proteinExistence type="inferred from homology"/>
<evidence type="ECO:0000313" key="7">
    <source>
        <dbReference type="EMBL" id="TEY33885.1"/>
    </source>
</evidence>
<name>A0A4Y8CHP0_9HELO</name>
<evidence type="ECO:0000256" key="2">
    <source>
        <dbReference type="ARBA" id="ARBA00022801"/>
    </source>
</evidence>
<dbReference type="GO" id="GO:0016836">
    <property type="term" value="F:hydro-lyase activity"/>
    <property type="evidence" value="ECO:0007669"/>
    <property type="project" value="UniProtKB-ARBA"/>
</dbReference>
<dbReference type="EC" id="3.5.5.1" evidence="4"/>
<dbReference type="InterPro" id="IPR036526">
    <property type="entry name" value="C-N_Hydrolase_sf"/>
</dbReference>
<dbReference type="PROSITE" id="PS00921">
    <property type="entry name" value="NITRIL_CHT_2"/>
    <property type="match status" value="1"/>
</dbReference>
<dbReference type="PANTHER" id="PTHR46044:SF14">
    <property type="entry name" value="ARYLACETONITRILASE"/>
    <property type="match status" value="1"/>
</dbReference>